<dbReference type="Gene3D" id="1.10.510.10">
    <property type="entry name" value="Transferase(Phosphotransferase) domain 1"/>
    <property type="match status" value="1"/>
</dbReference>
<dbReference type="InterPro" id="IPR000719">
    <property type="entry name" value="Prot_kinase_dom"/>
</dbReference>
<feature type="domain" description="Protein kinase" evidence="3">
    <location>
        <begin position="1"/>
        <end position="249"/>
    </location>
</feature>
<keyword evidence="2" id="KW-0067">ATP-binding</keyword>
<dbReference type="Pfam" id="PF13191">
    <property type="entry name" value="AAA_16"/>
    <property type="match status" value="1"/>
</dbReference>
<evidence type="ECO:0000313" key="4">
    <source>
        <dbReference type="EMBL" id="KYG06256.1"/>
    </source>
</evidence>
<dbReference type="InterPro" id="IPR008271">
    <property type="entry name" value="Ser/Thr_kinase_AS"/>
</dbReference>
<gene>
    <name evidence="4" type="ORF">BE21_35910</name>
</gene>
<organism evidence="4 5">
    <name type="scientific">Sorangium cellulosum</name>
    <name type="common">Polyangium cellulosum</name>
    <dbReference type="NCBI Taxonomy" id="56"/>
    <lineage>
        <taxon>Bacteria</taxon>
        <taxon>Pseudomonadati</taxon>
        <taxon>Myxococcota</taxon>
        <taxon>Polyangia</taxon>
        <taxon>Polyangiales</taxon>
        <taxon>Polyangiaceae</taxon>
        <taxon>Sorangium</taxon>
    </lineage>
</organism>
<keyword evidence="1" id="KW-0547">Nucleotide-binding</keyword>
<dbReference type="InterPro" id="IPR011009">
    <property type="entry name" value="Kinase-like_dom_sf"/>
</dbReference>
<protein>
    <recommendedName>
        <fullName evidence="3">Protein kinase domain-containing protein</fullName>
    </recommendedName>
</protein>
<accession>A0A150TNP1</accession>
<evidence type="ECO:0000256" key="1">
    <source>
        <dbReference type="ARBA" id="ARBA00022741"/>
    </source>
</evidence>
<evidence type="ECO:0000259" key="3">
    <source>
        <dbReference type="PROSITE" id="PS50011"/>
    </source>
</evidence>
<proteinExistence type="predicted"/>
<dbReference type="GO" id="GO:0004672">
    <property type="term" value="F:protein kinase activity"/>
    <property type="evidence" value="ECO:0007669"/>
    <property type="project" value="InterPro"/>
</dbReference>
<dbReference type="Proteomes" id="UP000075502">
    <property type="component" value="Unassembled WGS sequence"/>
</dbReference>
<dbReference type="GO" id="GO:0004016">
    <property type="term" value="F:adenylate cyclase activity"/>
    <property type="evidence" value="ECO:0007669"/>
    <property type="project" value="TreeGrafter"/>
</dbReference>
<dbReference type="SMART" id="SM00220">
    <property type="entry name" value="S_TKc"/>
    <property type="match status" value="1"/>
</dbReference>
<dbReference type="PROSITE" id="PS00108">
    <property type="entry name" value="PROTEIN_KINASE_ST"/>
    <property type="match status" value="1"/>
</dbReference>
<dbReference type="SUPFAM" id="SSF56112">
    <property type="entry name" value="Protein kinase-like (PK-like)"/>
    <property type="match status" value="1"/>
</dbReference>
<sequence length="1292" mass="137765">MSEVYRGLDRSTGQPVAIKVLRGSWDTSVARFAREAVVLARLDHPLVVRHVAEGALPSGEPYLVMEWLEGEDLASRLARGRIGAQESVELAVSVAEALGALHGSGIVHRDLKPSNIFLVGGRLDRIKILDFGLVRVESMTPITATGTLLGTVAYMAPEQARGAAETDARADVFALGCVLFECLTGEPPFGAASAEAVLTKILFEDTPRLCDRMPGAPPALDALLARMLAKHPDERPRDGLSVAAMLRALAAARRPDVELRGAEARFPDAGPPNTEETPHPLAATVEAARAPGLTDSEQRAVAVILIRSPVAARGNAPIAGAEIEGEVAAHGGALEWLLDGTAAVLLSTAQVATDLAAQAARCALKLGLRAPGRRIALAIGQGQGAARAPVGPAIDRAARLLGEARSITEGGPRACIALDRATVGLLDARFDVRDEGGVLALLGERDVTDARTLLGVPTPFVGRERELRMVEALFDDCVGGGEAQVVLVTAPPGVGKSRFGREFLESVRARGEPASVWIARGEPLRTGSAFGVLAGLIHSACGIRGGEPLSTRQERLAARVAERIAEGDRARVTEFLGEIIDAPFPDDRSPPLRTARRDAQVMSEQARAAFLDFIAAECAARPLLILLEDLHWGDSASVRLLDAALRALSERPLFVLALARPEVHDLFPGLWSGRRLQELRLRELPTKAAERLAAHVLGGRAAAPAIERIARLSAGNAFYLEELIRATAEGKDEGLPETVVAMVQSRLGALADEDRRALRAASVFGETFWSGGVAALCGGAAGAPGVAGRLEALAEQELVTKRVDSRFPGEHEYTFRHALVREGAYAMLTDADRSLGHRLAGAWLEAHGEQDAPLLAEHFEKGGDEERAARHYGRAALTAHDAAESAAAVAYARRGLAFRVPDELRIDLLGALCQSLVWEMALVPAAVPQARELMQMTPRGSVPWSHGLNIVLCGALMEGRLEEFMNLLQVLQHIDPSPDAAGAVMLDIGLGIHTLDVLGMLKEADVLLERLTALMDAHGDREPAVAYNWHGIRGLRWACAREEPATALFHTEEAMAITAAIGHWKYHTVLSSIASMNRWLLGAAEPAERALLSLRDDDMGMASSFRPFVLAWLLADRGALGEARAWAEELVASGRARRFSQDEGRGRWALAEVLRRAGELDAADAEAQAALAMLGATCPIDVPGVLATLAAVRLAQGRAGEGAAVAEEGLAKYKAMGGCSLFFRSAFLRLIHAECLEAAGEREAARAAIAEARRCVLANAEKIESAVDRASFLDDVPENRRTLALARQWLDP</sequence>
<dbReference type="Pfam" id="PF00069">
    <property type="entry name" value="Pkinase"/>
    <property type="match status" value="1"/>
</dbReference>
<dbReference type="SUPFAM" id="SSF52540">
    <property type="entry name" value="P-loop containing nucleoside triphosphate hydrolases"/>
    <property type="match status" value="1"/>
</dbReference>
<dbReference type="PROSITE" id="PS50011">
    <property type="entry name" value="PROTEIN_KINASE_DOM"/>
    <property type="match status" value="1"/>
</dbReference>
<dbReference type="PANTHER" id="PTHR16305">
    <property type="entry name" value="TESTICULAR SOLUBLE ADENYLYL CYCLASE"/>
    <property type="match status" value="1"/>
</dbReference>
<dbReference type="GO" id="GO:0005524">
    <property type="term" value="F:ATP binding"/>
    <property type="evidence" value="ECO:0007669"/>
    <property type="project" value="UniProtKB-KW"/>
</dbReference>
<name>A0A150TNP1_SORCE</name>
<dbReference type="GO" id="GO:0005737">
    <property type="term" value="C:cytoplasm"/>
    <property type="evidence" value="ECO:0007669"/>
    <property type="project" value="TreeGrafter"/>
</dbReference>
<evidence type="ECO:0000313" key="5">
    <source>
        <dbReference type="Proteomes" id="UP000075502"/>
    </source>
</evidence>
<dbReference type="CDD" id="cd14014">
    <property type="entry name" value="STKc_PknB_like"/>
    <property type="match status" value="1"/>
</dbReference>
<dbReference type="InterPro" id="IPR041664">
    <property type="entry name" value="AAA_16"/>
</dbReference>
<comment type="caution">
    <text evidence="4">The sequence shown here is derived from an EMBL/GenBank/DDBJ whole genome shotgun (WGS) entry which is preliminary data.</text>
</comment>
<reference evidence="4 5" key="1">
    <citation type="submission" date="2014-02" db="EMBL/GenBank/DDBJ databases">
        <title>The small core and large imbalanced accessory genome model reveals a collaborative survival strategy of Sorangium cellulosum strains in nature.</title>
        <authorList>
            <person name="Han K."/>
            <person name="Peng R."/>
            <person name="Blom J."/>
            <person name="Li Y.-Z."/>
        </authorList>
    </citation>
    <scope>NUCLEOTIDE SEQUENCE [LARGE SCALE GENOMIC DNA]</scope>
    <source>
        <strain evidence="4 5">So0007-03</strain>
    </source>
</reference>
<evidence type="ECO:0000256" key="2">
    <source>
        <dbReference type="ARBA" id="ARBA00022840"/>
    </source>
</evidence>
<dbReference type="EMBL" id="JEME01001738">
    <property type="protein sequence ID" value="KYG06256.1"/>
    <property type="molecule type" value="Genomic_DNA"/>
</dbReference>
<dbReference type="PANTHER" id="PTHR16305:SF28">
    <property type="entry name" value="GUANYLATE CYCLASE DOMAIN-CONTAINING PROTEIN"/>
    <property type="match status" value="1"/>
</dbReference>
<dbReference type="InterPro" id="IPR027417">
    <property type="entry name" value="P-loop_NTPase"/>
</dbReference>